<dbReference type="Pfam" id="PF14902">
    <property type="entry name" value="DUF4494"/>
    <property type="match status" value="1"/>
</dbReference>
<organism evidence="1 2">
    <name type="scientific">Bacteroides uniformis</name>
    <dbReference type="NCBI Taxonomy" id="820"/>
    <lineage>
        <taxon>Bacteria</taxon>
        <taxon>Pseudomonadati</taxon>
        <taxon>Bacteroidota</taxon>
        <taxon>Bacteroidia</taxon>
        <taxon>Bacteroidales</taxon>
        <taxon>Bacteroidaceae</taxon>
        <taxon>Bacteroides</taxon>
    </lineage>
</organism>
<name>A0A1Q6I9I3_BACUN</name>
<dbReference type="EMBL" id="MNQU01000167">
    <property type="protein sequence ID" value="OKZ35508.1"/>
    <property type="molecule type" value="Genomic_DNA"/>
</dbReference>
<accession>A0A1Q6I9I3</accession>
<gene>
    <name evidence="1" type="ORF">BHV79_06475</name>
</gene>
<sequence>MKEWFSGIVRGKTTDSRGKDKKVRHLFIVDATGFTEAENVLVADKFPVYKEPKVISLKREAIEAVYDECDTESAVWWKVVIGLEWLDVKGRTKVSKCTYMVSSETAGDVKDVINKCMQGSVRDWKILKIEATQVREIIVHKEKHNDELR</sequence>
<proteinExistence type="predicted"/>
<dbReference type="Proteomes" id="UP000186549">
    <property type="component" value="Unassembled WGS sequence"/>
</dbReference>
<dbReference type="AlphaFoldDB" id="A0A1Q6I9I3"/>
<comment type="caution">
    <text evidence="1">The sequence shown here is derived from an EMBL/GenBank/DDBJ whole genome shotgun (WGS) entry which is preliminary data.</text>
</comment>
<reference evidence="1 2" key="1">
    <citation type="journal article" date="2016" name="Nat. Biotechnol.">
        <title>Measurement of bacterial replication rates in microbial communities.</title>
        <authorList>
            <person name="Brown C.T."/>
            <person name="Olm M.R."/>
            <person name="Thomas B.C."/>
            <person name="Banfield J.F."/>
        </authorList>
    </citation>
    <scope>NUCLEOTIDE SEQUENCE [LARGE SCALE GENOMIC DNA]</scope>
    <source>
        <strain evidence="1">45_41</strain>
    </source>
</reference>
<evidence type="ECO:0000313" key="1">
    <source>
        <dbReference type="EMBL" id="OKZ35508.1"/>
    </source>
</evidence>
<protein>
    <recommendedName>
        <fullName evidence="3">DUF4494 domain-containing protein</fullName>
    </recommendedName>
</protein>
<evidence type="ECO:0008006" key="3">
    <source>
        <dbReference type="Google" id="ProtNLM"/>
    </source>
</evidence>
<evidence type="ECO:0000313" key="2">
    <source>
        <dbReference type="Proteomes" id="UP000186549"/>
    </source>
</evidence>
<dbReference type="InterPro" id="IPR027848">
    <property type="entry name" value="DUF4494"/>
</dbReference>